<accession>A0ABT6H0X9</accession>
<proteinExistence type="predicted"/>
<protein>
    <submittedName>
        <fullName evidence="2">YdcF family protein</fullName>
    </submittedName>
</protein>
<dbReference type="Proteomes" id="UP001218246">
    <property type="component" value="Unassembled WGS sequence"/>
</dbReference>
<sequence>MKRLLQICIIMSLIYFIIATSLMVSAAKQKPKQNAEYILILGARVYDDRLSLALKARMDKALTYLYRNTNTKVIVSGGQGHNETIAEGVAMERYLLEKGVSQERILVEDRATSTYENIKYTMDKFSVNKVVLVSNDFHMYRAKLIAKRLGMETESLAAPTPWKAKPKSYVREYIAILKTWLFDQ</sequence>
<dbReference type="InterPro" id="IPR003848">
    <property type="entry name" value="DUF218"/>
</dbReference>
<evidence type="ECO:0000259" key="1">
    <source>
        <dbReference type="Pfam" id="PF02698"/>
    </source>
</evidence>
<name>A0ABT6H0X9_9BACI</name>
<dbReference type="PANTHER" id="PTHR30336">
    <property type="entry name" value="INNER MEMBRANE PROTEIN, PROBABLE PERMEASE"/>
    <property type="match status" value="1"/>
</dbReference>
<dbReference type="Pfam" id="PF02698">
    <property type="entry name" value="DUF218"/>
    <property type="match status" value="1"/>
</dbReference>
<dbReference type="InterPro" id="IPR051599">
    <property type="entry name" value="Cell_Envelope_Assoc"/>
</dbReference>
<feature type="domain" description="DUF218" evidence="1">
    <location>
        <begin position="37"/>
        <end position="174"/>
    </location>
</feature>
<reference evidence="2 3" key="1">
    <citation type="submission" date="2023-04" db="EMBL/GenBank/DDBJ databases">
        <title>Ectobacillus antri isolated from activated sludge.</title>
        <authorList>
            <person name="Yan P."/>
            <person name="Liu X."/>
        </authorList>
    </citation>
    <scope>NUCLEOTIDE SEQUENCE [LARGE SCALE GENOMIC DNA]</scope>
    <source>
        <strain evidence="2 3">C18H</strain>
    </source>
</reference>
<dbReference type="CDD" id="cd06259">
    <property type="entry name" value="YdcF-like"/>
    <property type="match status" value="1"/>
</dbReference>
<gene>
    <name evidence="2" type="ORF">P6P90_03395</name>
</gene>
<evidence type="ECO:0000313" key="2">
    <source>
        <dbReference type="EMBL" id="MDG5753044.1"/>
    </source>
</evidence>
<evidence type="ECO:0000313" key="3">
    <source>
        <dbReference type="Proteomes" id="UP001218246"/>
    </source>
</evidence>
<organism evidence="2 3">
    <name type="scientific">Ectobacillus antri</name>
    <dbReference type="NCBI Taxonomy" id="2486280"/>
    <lineage>
        <taxon>Bacteria</taxon>
        <taxon>Bacillati</taxon>
        <taxon>Bacillota</taxon>
        <taxon>Bacilli</taxon>
        <taxon>Bacillales</taxon>
        <taxon>Bacillaceae</taxon>
        <taxon>Ectobacillus</taxon>
    </lineage>
</organism>
<dbReference type="PANTHER" id="PTHR30336:SF4">
    <property type="entry name" value="ENVELOPE BIOGENESIS FACTOR ELYC"/>
    <property type="match status" value="1"/>
</dbReference>
<comment type="caution">
    <text evidence="2">The sequence shown here is derived from an EMBL/GenBank/DDBJ whole genome shotgun (WGS) entry which is preliminary data.</text>
</comment>
<dbReference type="EMBL" id="JARULN010000001">
    <property type="protein sequence ID" value="MDG5753044.1"/>
    <property type="molecule type" value="Genomic_DNA"/>
</dbReference>
<keyword evidence="3" id="KW-1185">Reference proteome</keyword>
<dbReference type="RefSeq" id="WP_278017974.1">
    <property type="nucleotide sequence ID" value="NZ_JARRRY010000001.1"/>
</dbReference>
<dbReference type="Gene3D" id="3.40.50.620">
    <property type="entry name" value="HUPs"/>
    <property type="match status" value="1"/>
</dbReference>
<dbReference type="InterPro" id="IPR014729">
    <property type="entry name" value="Rossmann-like_a/b/a_fold"/>
</dbReference>